<protein>
    <submittedName>
        <fullName evidence="2">Uncharacterized protein</fullName>
    </submittedName>
</protein>
<dbReference type="Proteomes" id="UP000220106">
    <property type="component" value="Unassembled WGS sequence"/>
</dbReference>
<dbReference type="EMBL" id="NUEQ01000096">
    <property type="protein sequence ID" value="PEJ27702.1"/>
    <property type="molecule type" value="Genomic_DNA"/>
</dbReference>
<name>A0AAX0S030_9BACI</name>
<gene>
    <name evidence="2" type="ORF">CN689_23215</name>
    <name evidence="1" type="ORF">DTO10_21630</name>
</gene>
<evidence type="ECO:0000313" key="4">
    <source>
        <dbReference type="Proteomes" id="UP000260457"/>
    </source>
</evidence>
<evidence type="ECO:0000313" key="1">
    <source>
        <dbReference type="EMBL" id="AXN40719.1"/>
    </source>
</evidence>
<dbReference type="AlphaFoldDB" id="A0AAX0S030"/>
<keyword evidence="4" id="KW-1185">Reference proteome</keyword>
<sequence length="61" mass="6902">MVHPTYIDGIISDYDQYCIDLKNAISVGQCSVQSLETIVPPYLLDGEHGLLIISFKEFWIV</sequence>
<evidence type="ECO:0000313" key="2">
    <source>
        <dbReference type="EMBL" id="PEJ27702.1"/>
    </source>
</evidence>
<organism evidence="2 3">
    <name type="scientific">Peribacillus butanolivorans</name>
    <dbReference type="NCBI Taxonomy" id="421767"/>
    <lineage>
        <taxon>Bacteria</taxon>
        <taxon>Bacillati</taxon>
        <taxon>Bacillota</taxon>
        <taxon>Bacilli</taxon>
        <taxon>Bacillales</taxon>
        <taxon>Bacillaceae</taxon>
        <taxon>Peribacillus</taxon>
    </lineage>
</organism>
<evidence type="ECO:0000313" key="3">
    <source>
        <dbReference type="Proteomes" id="UP000220106"/>
    </source>
</evidence>
<accession>A0AAX0S030</accession>
<dbReference type="Proteomes" id="UP000260457">
    <property type="component" value="Chromosome"/>
</dbReference>
<dbReference type="EMBL" id="CP030926">
    <property type="protein sequence ID" value="AXN40719.1"/>
    <property type="molecule type" value="Genomic_DNA"/>
</dbReference>
<dbReference type="KEGG" id="pbut:DTO10_21630"/>
<reference evidence="1 4" key="2">
    <citation type="submission" date="2018-07" db="EMBL/GenBank/DDBJ databases">
        <title>The molecular basis for the intramolecular migration of carboxyl group in the catabolism of para-hydroxybenzoate via gentisate.</title>
        <authorList>
            <person name="Zhao H."/>
            <person name="Xu Y."/>
            <person name="Lin S."/>
            <person name="Spain J.C."/>
            <person name="Zhou N.-Y."/>
        </authorList>
    </citation>
    <scope>NUCLEOTIDE SEQUENCE [LARGE SCALE GENOMIC DNA]</scope>
    <source>
        <strain evidence="1 4">PHB-7a</strain>
    </source>
</reference>
<proteinExistence type="predicted"/>
<reference evidence="2 3" key="1">
    <citation type="submission" date="2017-09" db="EMBL/GenBank/DDBJ databases">
        <title>Large-scale bioinformatics analysis of Bacillus genomes uncovers conserved roles of natural products in bacterial physiology.</title>
        <authorList>
            <consortium name="Agbiome Team Llc"/>
            <person name="Bleich R.M."/>
            <person name="Kirk G.J."/>
            <person name="Santa Maria K.C."/>
            <person name="Allen S.E."/>
            <person name="Farag S."/>
            <person name="Shank E.A."/>
            <person name="Bowers A."/>
        </authorList>
    </citation>
    <scope>NUCLEOTIDE SEQUENCE [LARGE SCALE GENOMIC DNA]</scope>
    <source>
        <strain evidence="2 3">AFS003229</strain>
    </source>
</reference>